<dbReference type="GO" id="GO:0061630">
    <property type="term" value="F:ubiquitin protein ligase activity"/>
    <property type="evidence" value="ECO:0007669"/>
    <property type="project" value="UniProtKB-EC"/>
</dbReference>
<comment type="caution">
    <text evidence="8">The sequence shown here is derived from an EMBL/GenBank/DDBJ whole genome shotgun (WGS) entry which is preliminary data.</text>
</comment>
<dbReference type="STRING" id="74557.A0A1V9YTW8"/>
<evidence type="ECO:0000256" key="1">
    <source>
        <dbReference type="ARBA" id="ARBA00000885"/>
    </source>
</evidence>
<feature type="compositionally biased region" description="Acidic residues" evidence="6">
    <location>
        <begin position="1093"/>
        <end position="1104"/>
    </location>
</feature>
<evidence type="ECO:0000259" key="7">
    <source>
        <dbReference type="PROSITE" id="PS50237"/>
    </source>
</evidence>
<sequence length="1104" mass="125107">MATPSRERTARKLLHQPRQPPIGSNGAKRLMYEKQREDGWNNHFIDPLPRLPPLEKIPQSPLKKPHRQINENFKPKKPHTQRTTPPNVRLKPLTPSEPKPNEKDVLRLKAMTAIEYRENLIKQLHKLLEGVPMASPKQRGSRKLSAISFSQKDEIVSVLQEMTQEIQMAGIRAVEAIVAWMLVAGKSAPTPPVFYWHDANYFIRMYSDLDFLGQALNTRGLGVVMGDKNVKGNPLLIEANQKLGRVWAAQSIITEMVEMSQIDSKNDENNALTLVDQRIEKPQVKKLEMGVDDEEFLDTGNVSNDEDEIFKVQTERPTNLEMPTTEKSSLDHHENEAAPLIDEKYEDPAYEDEMFEGNEKNKDKDDQINLLNDRQTYIPDDIINDEKEIIIADNNTTIADEIESWESSWAKAGIKISTVEAAGSLCSGLTNNVNIFVNEAVDQLEKISQAFTLLPNAEQHELVKLIVGFIDERLSSVTSKLEQHLPNDPEAVDEALEIISEAIDASWTSSRDTNNSFILLQQISGFAIPSMELSRILHLMYPYIIAAPQEQKSSLCRQSIDLLNKIALATTQTYLLDALAKSILLMAIVTPDTREISNLKFVCNRQRILLTSMESIKELQWFALFPSFASPTGEKIVHNQTVEAGEGRGPLKEWFELLSQSWTSSHIPILSKDNFQYEITLSNRSLQAPTSHFTNFSIARFRLNDNEYTIRQIKESSSGITVATIDPPWSGEENTMSSSEVEWLESQTPMFIYIKASESYWLNEQLKPSPEFREKLEFVGWTLAMALLHQTTISIQLHEVLFKGILSKDFQLNLDSIKALDPPLHKSLVALPSLPDFDQVLALEELPSTMTVDEYIDHTISEKQSAVAWQLEAINCGFNSAIPHEFFSCQFTCLQLKELVCGPPTRDDFDIQKVFKVVYHDGFAEAPIMQNAFWSVVGAFTAQEKRLFVKFVTGIDKLPVPQTEFLRLDIPLRVNTEDEKKLVLHRLPQAHTCENTLEMPDYCSGLISLGKSDEEVENELVKILDNKLRYAITNGNGFDLDFVTVIRTQNTTKPLLQHEISSDSIDLPNLDDEPTPLVSPKKSVTSTLQPEDTKDDDYSFDDFE</sequence>
<dbReference type="SUPFAM" id="SSF56204">
    <property type="entry name" value="Hect, E3 ligase catalytic domain"/>
    <property type="match status" value="1"/>
</dbReference>
<gene>
    <name evidence="8" type="ORF">THRCLA_22742</name>
</gene>
<feature type="compositionally biased region" description="Basic and acidic residues" evidence="6">
    <location>
        <begin position="1"/>
        <end position="10"/>
    </location>
</feature>
<accession>A0A1V9YTW8</accession>
<feature type="region of interest" description="Disordered" evidence="6">
    <location>
        <begin position="1064"/>
        <end position="1104"/>
    </location>
</feature>
<dbReference type="GO" id="GO:0000209">
    <property type="term" value="P:protein polyubiquitination"/>
    <property type="evidence" value="ECO:0007669"/>
    <property type="project" value="InterPro"/>
</dbReference>
<dbReference type="InterPro" id="IPR035983">
    <property type="entry name" value="Hect_E3_ubiquitin_ligase"/>
</dbReference>
<evidence type="ECO:0000256" key="2">
    <source>
        <dbReference type="ARBA" id="ARBA00012485"/>
    </source>
</evidence>
<dbReference type="PANTHER" id="PTHR45700">
    <property type="entry name" value="UBIQUITIN-PROTEIN LIGASE E3C"/>
    <property type="match status" value="1"/>
</dbReference>
<dbReference type="InterPro" id="IPR000569">
    <property type="entry name" value="HECT_dom"/>
</dbReference>
<dbReference type="InterPro" id="IPR044611">
    <property type="entry name" value="E3A/B/C-like"/>
</dbReference>
<feature type="domain" description="HECT" evidence="7">
    <location>
        <begin position="750"/>
        <end position="1041"/>
    </location>
</feature>
<dbReference type="SMART" id="SM00119">
    <property type="entry name" value="HECTc"/>
    <property type="match status" value="1"/>
</dbReference>
<dbReference type="PROSITE" id="PS50237">
    <property type="entry name" value="HECT"/>
    <property type="match status" value="1"/>
</dbReference>
<proteinExistence type="predicted"/>
<keyword evidence="4 5" id="KW-0833">Ubl conjugation pathway</keyword>
<reference evidence="8 9" key="1">
    <citation type="journal article" date="2014" name="Genome Biol. Evol.">
        <title>The secreted proteins of Achlya hypogyna and Thraustotheca clavata identify the ancestral oomycete secretome and reveal gene acquisitions by horizontal gene transfer.</title>
        <authorList>
            <person name="Misner I."/>
            <person name="Blouin N."/>
            <person name="Leonard G."/>
            <person name="Richards T.A."/>
            <person name="Lane C.E."/>
        </authorList>
    </citation>
    <scope>NUCLEOTIDE SEQUENCE [LARGE SCALE GENOMIC DNA]</scope>
    <source>
        <strain evidence="8 9">ATCC 34112</strain>
    </source>
</reference>
<dbReference type="OrthoDB" id="423283at2759"/>
<dbReference type="Gene3D" id="3.90.1750.10">
    <property type="entry name" value="Hect, E3 ligase catalytic domains"/>
    <property type="match status" value="1"/>
</dbReference>
<evidence type="ECO:0000256" key="3">
    <source>
        <dbReference type="ARBA" id="ARBA00022679"/>
    </source>
</evidence>
<protein>
    <recommendedName>
        <fullName evidence="2">HECT-type E3 ubiquitin transferase</fullName>
        <ecNumber evidence="2">2.3.2.26</ecNumber>
    </recommendedName>
</protein>
<evidence type="ECO:0000256" key="6">
    <source>
        <dbReference type="SAM" id="MobiDB-lite"/>
    </source>
</evidence>
<keyword evidence="9" id="KW-1185">Reference proteome</keyword>
<organism evidence="8 9">
    <name type="scientific">Thraustotheca clavata</name>
    <dbReference type="NCBI Taxonomy" id="74557"/>
    <lineage>
        <taxon>Eukaryota</taxon>
        <taxon>Sar</taxon>
        <taxon>Stramenopiles</taxon>
        <taxon>Oomycota</taxon>
        <taxon>Saprolegniomycetes</taxon>
        <taxon>Saprolegniales</taxon>
        <taxon>Achlyaceae</taxon>
        <taxon>Thraustotheca</taxon>
    </lineage>
</organism>
<feature type="region of interest" description="Disordered" evidence="6">
    <location>
        <begin position="41"/>
        <end position="103"/>
    </location>
</feature>
<feature type="active site" description="Glycyl thioester intermediate" evidence="5">
    <location>
        <position position="993"/>
    </location>
</feature>
<dbReference type="AlphaFoldDB" id="A0A1V9YTW8"/>
<dbReference type="Gene3D" id="3.30.2410.10">
    <property type="entry name" value="Hect, E3 ligase catalytic domain"/>
    <property type="match status" value="1"/>
</dbReference>
<keyword evidence="3" id="KW-0808">Transferase</keyword>
<evidence type="ECO:0000256" key="5">
    <source>
        <dbReference type="PROSITE-ProRule" id="PRU00104"/>
    </source>
</evidence>
<evidence type="ECO:0000313" key="8">
    <source>
        <dbReference type="EMBL" id="OQR89117.1"/>
    </source>
</evidence>
<dbReference type="Pfam" id="PF00632">
    <property type="entry name" value="HECT"/>
    <property type="match status" value="1"/>
</dbReference>
<feature type="region of interest" description="Disordered" evidence="6">
    <location>
        <begin position="1"/>
        <end position="29"/>
    </location>
</feature>
<comment type="catalytic activity">
    <reaction evidence="1">
        <text>S-ubiquitinyl-[E2 ubiquitin-conjugating enzyme]-L-cysteine + [acceptor protein]-L-lysine = [E2 ubiquitin-conjugating enzyme]-L-cysteine + N(6)-ubiquitinyl-[acceptor protein]-L-lysine.</text>
        <dbReference type="EC" id="2.3.2.26"/>
    </reaction>
</comment>
<evidence type="ECO:0000313" key="9">
    <source>
        <dbReference type="Proteomes" id="UP000243217"/>
    </source>
</evidence>
<dbReference type="EMBL" id="JNBS01002855">
    <property type="protein sequence ID" value="OQR89117.1"/>
    <property type="molecule type" value="Genomic_DNA"/>
</dbReference>
<name>A0A1V9YTW8_9STRA</name>
<evidence type="ECO:0000256" key="4">
    <source>
        <dbReference type="ARBA" id="ARBA00022786"/>
    </source>
</evidence>
<dbReference type="EC" id="2.3.2.26" evidence="2"/>
<dbReference type="Proteomes" id="UP000243217">
    <property type="component" value="Unassembled WGS sequence"/>
</dbReference>